<gene>
    <name evidence="1" type="ORF">PHYPA_019591</name>
    <name evidence="2" type="ORF">PHYPA_019592</name>
</gene>
<evidence type="ECO:0000313" key="2">
    <source>
        <dbReference type="EMBL" id="PNR39314.1"/>
    </source>
</evidence>
<reference evidence="3" key="3">
    <citation type="submission" date="2020-12" db="UniProtKB">
        <authorList>
            <consortium name="EnsemblPlants"/>
        </authorList>
    </citation>
    <scope>IDENTIFICATION</scope>
</reference>
<organism evidence="1">
    <name type="scientific">Physcomitrium patens</name>
    <name type="common">Spreading-leaved earth moss</name>
    <name type="synonym">Physcomitrella patens</name>
    <dbReference type="NCBI Taxonomy" id="3218"/>
    <lineage>
        <taxon>Eukaryota</taxon>
        <taxon>Viridiplantae</taxon>
        <taxon>Streptophyta</taxon>
        <taxon>Embryophyta</taxon>
        <taxon>Bryophyta</taxon>
        <taxon>Bryophytina</taxon>
        <taxon>Bryopsida</taxon>
        <taxon>Funariidae</taxon>
        <taxon>Funariales</taxon>
        <taxon>Funariaceae</taxon>
        <taxon>Physcomitrium</taxon>
    </lineage>
</organism>
<evidence type="ECO:0000313" key="3">
    <source>
        <dbReference type="EnsemblPlants" id="PAC:32927269.CDS.1"/>
    </source>
</evidence>
<dbReference type="Gramene" id="Pp3c15_10813V3.1">
    <property type="protein sequence ID" value="PAC:32928754.CDS.1"/>
    <property type="gene ID" value="Pp3c15_10813"/>
</dbReference>
<sequence>MAWHKSVEIYSGSDRKDCVSSETSDKIGTIQRRLAWPLRKDDTHKSRNGPNFFQSFPLLLSFRSVGTCSASAFDSFRWVCPTASHAHTKQATAHMSTSVSTYPLVQCWK</sequence>
<evidence type="ECO:0000313" key="1">
    <source>
        <dbReference type="EMBL" id="PNR39313.1"/>
    </source>
</evidence>
<dbReference type="EnsemblPlants" id="Pp3c15_10813V3.1">
    <property type="protein sequence ID" value="PAC:32928754.CDS.1"/>
    <property type="gene ID" value="Pp3c15_10813"/>
</dbReference>
<name>A0A2K1JCR3_PHYPA</name>
<proteinExistence type="predicted"/>
<dbReference type="AlphaFoldDB" id="A0A2K1JCR3"/>
<dbReference type="Gramene" id="Pp3c15_10810V3.1">
    <property type="protein sequence ID" value="PAC:32929541.CDS.1"/>
    <property type="gene ID" value="Pp3c15_10810"/>
</dbReference>
<dbReference type="EMBL" id="ABEU02000015">
    <property type="protein sequence ID" value="PNR39313.1"/>
    <property type="molecule type" value="Genomic_DNA"/>
</dbReference>
<dbReference type="Proteomes" id="UP000006727">
    <property type="component" value="Chromosome 15"/>
</dbReference>
<dbReference type="EnsemblPlants" id="Pp3c15_10820V3.1">
    <property type="protein sequence ID" value="PAC:32927269.CDS.1"/>
    <property type="gene ID" value="Pp3c15_10820"/>
</dbReference>
<dbReference type="EnsemblPlants" id="Pp3c15_10810V3.1">
    <property type="protein sequence ID" value="PAC:32929541.CDS.1"/>
    <property type="gene ID" value="Pp3c15_10810"/>
</dbReference>
<reference evidence="1 4" key="1">
    <citation type="journal article" date="2008" name="Science">
        <title>The Physcomitrella genome reveals evolutionary insights into the conquest of land by plants.</title>
        <authorList>
            <person name="Rensing S."/>
            <person name="Lang D."/>
            <person name="Zimmer A."/>
            <person name="Terry A."/>
            <person name="Salamov A."/>
            <person name="Shapiro H."/>
            <person name="Nishiyama T."/>
            <person name="Perroud P.-F."/>
            <person name="Lindquist E."/>
            <person name="Kamisugi Y."/>
            <person name="Tanahashi T."/>
            <person name="Sakakibara K."/>
            <person name="Fujita T."/>
            <person name="Oishi K."/>
            <person name="Shin-I T."/>
            <person name="Kuroki Y."/>
            <person name="Toyoda A."/>
            <person name="Suzuki Y."/>
            <person name="Hashimoto A."/>
            <person name="Yamaguchi K."/>
            <person name="Sugano A."/>
            <person name="Kohara Y."/>
            <person name="Fujiyama A."/>
            <person name="Anterola A."/>
            <person name="Aoki S."/>
            <person name="Ashton N."/>
            <person name="Barbazuk W.B."/>
            <person name="Barker E."/>
            <person name="Bennetzen J."/>
            <person name="Bezanilla M."/>
            <person name="Blankenship R."/>
            <person name="Cho S.H."/>
            <person name="Dutcher S."/>
            <person name="Estelle M."/>
            <person name="Fawcett J.A."/>
            <person name="Gundlach H."/>
            <person name="Hanada K."/>
            <person name="Heyl A."/>
            <person name="Hicks K.A."/>
            <person name="Hugh J."/>
            <person name="Lohr M."/>
            <person name="Mayer K."/>
            <person name="Melkozernov A."/>
            <person name="Murata T."/>
            <person name="Nelson D."/>
            <person name="Pils B."/>
            <person name="Prigge M."/>
            <person name="Reiss B."/>
            <person name="Renner T."/>
            <person name="Rombauts S."/>
            <person name="Rushton P."/>
            <person name="Sanderfoot A."/>
            <person name="Schween G."/>
            <person name="Shiu S.-H."/>
            <person name="Stueber K."/>
            <person name="Theodoulou F.L."/>
            <person name="Tu H."/>
            <person name="Van de Peer Y."/>
            <person name="Verrier P.J."/>
            <person name="Waters E."/>
            <person name="Wood A."/>
            <person name="Yang L."/>
            <person name="Cove D."/>
            <person name="Cuming A."/>
            <person name="Hasebe M."/>
            <person name="Lucas S."/>
            <person name="Mishler D.B."/>
            <person name="Reski R."/>
            <person name="Grigoriev I."/>
            <person name="Quatrano R.S."/>
            <person name="Boore J.L."/>
        </authorList>
    </citation>
    <scope>NUCLEOTIDE SEQUENCE [LARGE SCALE GENOMIC DNA]</scope>
    <source>
        <strain evidence="3 4">cv. Gransden 2004</strain>
    </source>
</reference>
<reference evidence="1 4" key="2">
    <citation type="journal article" date="2018" name="Plant J.">
        <title>The Physcomitrella patens chromosome-scale assembly reveals moss genome structure and evolution.</title>
        <authorList>
            <person name="Lang D."/>
            <person name="Ullrich K.K."/>
            <person name="Murat F."/>
            <person name="Fuchs J."/>
            <person name="Jenkins J."/>
            <person name="Haas F.B."/>
            <person name="Piednoel M."/>
            <person name="Gundlach H."/>
            <person name="Van Bel M."/>
            <person name="Meyberg R."/>
            <person name="Vives C."/>
            <person name="Morata J."/>
            <person name="Symeonidi A."/>
            <person name="Hiss M."/>
            <person name="Muchero W."/>
            <person name="Kamisugi Y."/>
            <person name="Saleh O."/>
            <person name="Blanc G."/>
            <person name="Decker E.L."/>
            <person name="van Gessel N."/>
            <person name="Grimwood J."/>
            <person name="Hayes R.D."/>
            <person name="Graham S.W."/>
            <person name="Gunter L.E."/>
            <person name="McDaniel S.F."/>
            <person name="Hoernstein S.N.W."/>
            <person name="Larsson A."/>
            <person name="Li F.W."/>
            <person name="Perroud P.F."/>
            <person name="Phillips J."/>
            <person name="Ranjan P."/>
            <person name="Rokshar D.S."/>
            <person name="Rothfels C.J."/>
            <person name="Schneider L."/>
            <person name="Shu S."/>
            <person name="Stevenson D.W."/>
            <person name="Thummler F."/>
            <person name="Tillich M."/>
            <person name="Villarreal Aguilar J.C."/>
            <person name="Widiez T."/>
            <person name="Wong G.K."/>
            <person name="Wymore A."/>
            <person name="Zhang Y."/>
            <person name="Zimmer A.D."/>
            <person name="Quatrano R.S."/>
            <person name="Mayer K.F.X."/>
            <person name="Goodstein D."/>
            <person name="Casacuberta J.M."/>
            <person name="Vandepoele K."/>
            <person name="Reski R."/>
            <person name="Cuming A.C."/>
            <person name="Tuskan G.A."/>
            <person name="Maumus F."/>
            <person name="Salse J."/>
            <person name="Schmutz J."/>
            <person name="Rensing S.A."/>
        </authorList>
    </citation>
    <scope>NUCLEOTIDE SEQUENCE [LARGE SCALE GENOMIC DNA]</scope>
    <source>
        <strain evidence="3 4">cv. Gransden 2004</strain>
    </source>
</reference>
<dbReference type="EMBL" id="ABEU02000015">
    <property type="protein sequence ID" value="PNR39314.1"/>
    <property type="molecule type" value="Genomic_DNA"/>
</dbReference>
<accession>A0A2K1JCR3</accession>
<keyword evidence="4" id="KW-1185">Reference proteome</keyword>
<dbReference type="InParanoid" id="A0A2K1JCR3"/>
<dbReference type="Gramene" id="Pp3c15_10820V3.1">
    <property type="protein sequence ID" value="PAC:32927269.CDS.1"/>
    <property type="gene ID" value="Pp3c15_10820"/>
</dbReference>
<evidence type="ECO:0000313" key="4">
    <source>
        <dbReference type="Proteomes" id="UP000006727"/>
    </source>
</evidence>
<protein>
    <submittedName>
        <fullName evidence="1 3">Uncharacterized protein</fullName>
    </submittedName>
</protein>